<feature type="region of interest" description="Disordered" evidence="1">
    <location>
        <begin position="34"/>
        <end position="55"/>
    </location>
</feature>
<keyword evidence="3" id="KW-1185">Reference proteome</keyword>
<dbReference type="AlphaFoldDB" id="A0A1C7LR07"/>
<comment type="caution">
    <text evidence="2">The sequence shown here is derived from an EMBL/GenBank/DDBJ whole genome shotgun (WGS) entry which is preliminary data.</text>
</comment>
<accession>A0A1C7LR07</accession>
<evidence type="ECO:0000256" key="1">
    <source>
        <dbReference type="SAM" id="MobiDB-lite"/>
    </source>
</evidence>
<evidence type="ECO:0000313" key="2">
    <source>
        <dbReference type="EMBL" id="OBZ67191.1"/>
    </source>
</evidence>
<protein>
    <submittedName>
        <fullName evidence="2">Uncharacterized protein</fullName>
    </submittedName>
</protein>
<gene>
    <name evidence="2" type="ORF">A0H81_12874</name>
</gene>
<evidence type="ECO:0000313" key="3">
    <source>
        <dbReference type="Proteomes" id="UP000092993"/>
    </source>
</evidence>
<sequence>MNSHLVLGINGRDIKSHRGLGPVIEIDRHLVSVNTETPSRQHTQNPRQSRRTQGLVSSAAKLSVCLSKCISSVNG</sequence>
<organism evidence="2 3">
    <name type="scientific">Grifola frondosa</name>
    <name type="common">Maitake</name>
    <name type="synonym">Polyporus frondosus</name>
    <dbReference type="NCBI Taxonomy" id="5627"/>
    <lineage>
        <taxon>Eukaryota</taxon>
        <taxon>Fungi</taxon>
        <taxon>Dikarya</taxon>
        <taxon>Basidiomycota</taxon>
        <taxon>Agaricomycotina</taxon>
        <taxon>Agaricomycetes</taxon>
        <taxon>Polyporales</taxon>
        <taxon>Grifolaceae</taxon>
        <taxon>Grifola</taxon>
    </lineage>
</organism>
<name>A0A1C7LR07_GRIFR</name>
<dbReference type="Proteomes" id="UP000092993">
    <property type="component" value="Unassembled WGS sequence"/>
</dbReference>
<proteinExistence type="predicted"/>
<reference evidence="2 3" key="1">
    <citation type="submission" date="2016-03" db="EMBL/GenBank/DDBJ databases">
        <title>Whole genome sequencing of Grifola frondosa 9006-11.</title>
        <authorList>
            <person name="Min B."/>
            <person name="Park H."/>
            <person name="Kim J.-G."/>
            <person name="Cho H."/>
            <person name="Oh Y.-L."/>
            <person name="Kong W.-S."/>
            <person name="Choi I.-G."/>
        </authorList>
    </citation>
    <scope>NUCLEOTIDE SEQUENCE [LARGE SCALE GENOMIC DNA]</scope>
    <source>
        <strain evidence="2 3">9006-11</strain>
    </source>
</reference>
<dbReference type="EMBL" id="LUGG01000025">
    <property type="protein sequence ID" value="OBZ67191.1"/>
    <property type="molecule type" value="Genomic_DNA"/>
</dbReference>